<dbReference type="SUPFAM" id="SSF81345">
    <property type="entry name" value="ABC transporter involved in vitamin B12 uptake, BtuC"/>
    <property type="match status" value="1"/>
</dbReference>
<keyword evidence="5 8" id="KW-0812">Transmembrane</keyword>
<evidence type="ECO:0000256" key="5">
    <source>
        <dbReference type="ARBA" id="ARBA00022692"/>
    </source>
</evidence>
<evidence type="ECO:0000313" key="9">
    <source>
        <dbReference type="EMBL" id="MBB6217467.1"/>
    </source>
</evidence>
<comment type="caution">
    <text evidence="9">The sequence shown here is derived from an EMBL/GenBank/DDBJ whole genome shotgun (WGS) entry which is preliminary data.</text>
</comment>
<keyword evidence="3" id="KW-0813">Transport</keyword>
<evidence type="ECO:0000313" key="10">
    <source>
        <dbReference type="Proteomes" id="UP000579281"/>
    </source>
</evidence>
<protein>
    <submittedName>
        <fullName evidence="9">Iron complex transport system permease protein</fullName>
    </submittedName>
</protein>
<dbReference type="GO" id="GO:0022857">
    <property type="term" value="F:transmembrane transporter activity"/>
    <property type="evidence" value="ECO:0007669"/>
    <property type="project" value="InterPro"/>
</dbReference>
<feature type="transmembrane region" description="Helical" evidence="8">
    <location>
        <begin position="248"/>
        <end position="276"/>
    </location>
</feature>
<feature type="transmembrane region" description="Helical" evidence="8">
    <location>
        <begin position="126"/>
        <end position="146"/>
    </location>
</feature>
<keyword evidence="10" id="KW-1185">Reference proteome</keyword>
<feature type="transmembrane region" description="Helical" evidence="8">
    <location>
        <begin position="316"/>
        <end position="334"/>
    </location>
</feature>
<name>A0A841KVS3_9FIRM</name>
<evidence type="ECO:0000256" key="8">
    <source>
        <dbReference type="SAM" id="Phobius"/>
    </source>
</evidence>
<gene>
    <name evidence="9" type="ORF">HNQ80_003588</name>
</gene>
<keyword evidence="7 8" id="KW-0472">Membrane</keyword>
<dbReference type="EMBL" id="JACHEN010000024">
    <property type="protein sequence ID" value="MBB6217467.1"/>
    <property type="molecule type" value="Genomic_DNA"/>
</dbReference>
<sequence length="341" mass="37338">MNIKDLKLSLESNRARFIVLLIFITLLMACLLGSLLLGYIKTSWIDLVNAYGSYSDLTEHIIIKTSRMPRTLTALFIGASLSLSGALMQTLTKNPMASPGLLGVNSGAAFFMVFAYSYFPQFTQDHMIIFSFVGAALAVLFVYALAGGMKGSIQTFDLTLAGAAVSAFFMSFTQVILYKDQRTMEEVLFWLTGSVEGRSMDVLFHVIPYMLGAWVICFFISKKLNIFSLGEEMAKGLGLNTEFLKIQMILLVVLLAGASVAVAGPIGLVGLIIPHLTRSLVGSEFKWAIPYNIVLGSIFLLLADIGSRFIIYPKEIPVGAVTAIIGAPFFIYIARKEENRS</sequence>
<feature type="transmembrane region" description="Helical" evidence="8">
    <location>
        <begin position="72"/>
        <end position="91"/>
    </location>
</feature>
<comment type="similarity">
    <text evidence="2">Belongs to the binding-protein-dependent transport system permease family. FecCD subfamily.</text>
</comment>
<feature type="transmembrane region" description="Helical" evidence="8">
    <location>
        <begin position="97"/>
        <end position="119"/>
    </location>
</feature>
<evidence type="ECO:0000256" key="7">
    <source>
        <dbReference type="ARBA" id="ARBA00023136"/>
    </source>
</evidence>
<dbReference type="PANTHER" id="PTHR30472:SF65">
    <property type="entry name" value="SIDEROPHORE TRANSPORT SYSTEM PERMEASE PROTEIN YFIZ-RELATED"/>
    <property type="match status" value="1"/>
</dbReference>
<dbReference type="AlphaFoldDB" id="A0A841KVS3"/>
<feature type="transmembrane region" description="Helical" evidence="8">
    <location>
        <begin position="17"/>
        <end position="40"/>
    </location>
</feature>
<feature type="transmembrane region" description="Helical" evidence="8">
    <location>
        <begin position="158"/>
        <end position="178"/>
    </location>
</feature>
<evidence type="ECO:0000256" key="4">
    <source>
        <dbReference type="ARBA" id="ARBA00022475"/>
    </source>
</evidence>
<evidence type="ECO:0000256" key="1">
    <source>
        <dbReference type="ARBA" id="ARBA00004651"/>
    </source>
</evidence>
<dbReference type="InterPro" id="IPR037294">
    <property type="entry name" value="ABC_BtuC-like"/>
</dbReference>
<dbReference type="GO" id="GO:0005886">
    <property type="term" value="C:plasma membrane"/>
    <property type="evidence" value="ECO:0007669"/>
    <property type="project" value="UniProtKB-SubCell"/>
</dbReference>
<comment type="subcellular location">
    <subcellularLocation>
        <location evidence="1">Cell membrane</location>
        <topology evidence="1">Multi-pass membrane protein</topology>
    </subcellularLocation>
</comment>
<dbReference type="Proteomes" id="UP000579281">
    <property type="component" value="Unassembled WGS sequence"/>
</dbReference>
<dbReference type="Gene3D" id="1.10.3470.10">
    <property type="entry name" value="ABC transporter involved in vitamin B12 uptake, BtuC"/>
    <property type="match status" value="1"/>
</dbReference>
<evidence type="ECO:0000256" key="2">
    <source>
        <dbReference type="ARBA" id="ARBA00007935"/>
    </source>
</evidence>
<keyword evidence="6 8" id="KW-1133">Transmembrane helix</keyword>
<organism evidence="9 10">
    <name type="scientific">Anaerosolibacter carboniphilus</name>
    <dbReference type="NCBI Taxonomy" id="1417629"/>
    <lineage>
        <taxon>Bacteria</taxon>
        <taxon>Bacillati</taxon>
        <taxon>Bacillota</taxon>
        <taxon>Clostridia</taxon>
        <taxon>Peptostreptococcales</taxon>
        <taxon>Thermotaleaceae</taxon>
        <taxon>Anaerosolibacter</taxon>
    </lineage>
</organism>
<feature type="transmembrane region" description="Helical" evidence="8">
    <location>
        <begin position="199"/>
        <end position="221"/>
    </location>
</feature>
<dbReference type="FunFam" id="1.10.3470.10:FF:000001">
    <property type="entry name" value="Vitamin B12 ABC transporter permease BtuC"/>
    <property type="match status" value="1"/>
</dbReference>
<dbReference type="PROSITE" id="PS51257">
    <property type="entry name" value="PROKAR_LIPOPROTEIN"/>
    <property type="match status" value="1"/>
</dbReference>
<accession>A0A841KVS3</accession>
<dbReference type="PANTHER" id="PTHR30472">
    <property type="entry name" value="FERRIC ENTEROBACTIN TRANSPORT SYSTEM PERMEASE PROTEIN"/>
    <property type="match status" value="1"/>
</dbReference>
<dbReference type="RefSeq" id="WP_330602932.1">
    <property type="nucleotide sequence ID" value="NZ_JACHEN010000024.1"/>
</dbReference>
<dbReference type="InterPro" id="IPR000522">
    <property type="entry name" value="ABC_transptr_permease_BtuC"/>
</dbReference>
<dbReference type="CDD" id="cd06550">
    <property type="entry name" value="TM_ABC_iron-siderophores_like"/>
    <property type="match status" value="1"/>
</dbReference>
<dbReference type="GO" id="GO:0033214">
    <property type="term" value="P:siderophore-iron import into cell"/>
    <property type="evidence" value="ECO:0007669"/>
    <property type="project" value="TreeGrafter"/>
</dbReference>
<keyword evidence="4" id="KW-1003">Cell membrane</keyword>
<proteinExistence type="inferred from homology"/>
<evidence type="ECO:0000256" key="3">
    <source>
        <dbReference type="ARBA" id="ARBA00022448"/>
    </source>
</evidence>
<feature type="transmembrane region" description="Helical" evidence="8">
    <location>
        <begin position="288"/>
        <end position="310"/>
    </location>
</feature>
<evidence type="ECO:0000256" key="6">
    <source>
        <dbReference type="ARBA" id="ARBA00022989"/>
    </source>
</evidence>
<dbReference type="Pfam" id="PF01032">
    <property type="entry name" value="FecCD"/>
    <property type="match status" value="1"/>
</dbReference>
<reference evidence="9 10" key="1">
    <citation type="submission" date="2020-08" db="EMBL/GenBank/DDBJ databases">
        <title>Genomic Encyclopedia of Type Strains, Phase IV (KMG-IV): sequencing the most valuable type-strain genomes for metagenomic binning, comparative biology and taxonomic classification.</title>
        <authorList>
            <person name="Goeker M."/>
        </authorList>
    </citation>
    <scope>NUCLEOTIDE SEQUENCE [LARGE SCALE GENOMIC DNA]</scope>
    <source>
        <strain evidence="9 10">DSM 103526</strain>
    </source>
</reference>